<accession>A0A7S7NRJ7</accession>
<name>A0A7S7NRJ7_PALFE</name>
<dbReference type="EMBL" id="CP063849">
    <property type="protein sequence ID" value="QOY88488.1"/>
    <property type="molecule type" value="Genomic_DNA"/>
</dbReference>
<evidence type="ECO:0000313" key="2">
    <source>
        <dbReference type="Proteomes" id="UP000593892"/>
    </source>
</evidence>
<dbReference type="AlphaFoldDB" id="A0A7S7NRJ7"/>
<sequence>MSRTIRVDRKNLYYADGSHELILPVEWSAVAKTDDCPIDFEIIAGELACWTAPSGAAIEPALREELLNEIADYYSKGPVADIIGPKGSLLRGASTFRFYLQIPPVPSRYYEAGRFLEIPMAQPANGARAWNERYILDFTGVRDWTSPRLPLDSGHLKEIARRIVAKEHIGVRGLPD</sequence>
<organism evidence="1 2">
    <name type="scientific">Paludibaculum fermentans</name>
    <dbReference type="NCBI Taxonomy" id="1473598"/>
    <lineage>
        <taxon>Bacteria</taxon>
        <taxon>Pseudomonadati</taxon>
        <taxon>Acidobacteriota</taxon>
        <taxon>Terriglobia</taxon>
        <taxon>Bryobacterales</taxon>
        <taxon>Bryobacteraceae</taxon>
        <taxon>Paludibaculum</taxon>
    </lineage>
</organism>
<dbReference type="RefSeq" id="WP_194450150.1">
    <property type="nucleotide sequence ID" value="NZ_CP063849.1"/>
</dbReference>
<gene>
    <name evidence="1" type="ORF">IRI77_00550</name>
</gene>
<dbReference type="KEGG" id="pfer:IRI77_00550"/>
<evidence type="ECO:0000313" key="1">
    <source>
        <dbReference type="EMBL" id="QOY88488.1"/>
    </source>
</evidence>
<dbReference type="Proteomes" id="UP000593892">
    <property type="component" value="Chromosome"/>
</dbReference>
<proteinExistence type="predicted"/>
<keyword evidence="2" id="KW-1185">Reference proteome</keyword>
<reference evidence="1 2" key="1">
    <citation type="submission" date="2020-10" db="EMBL/GenBank/DDBJ databases">
        <title>Complete genome sequence of Paludibaculum fermentans P105T, a facultatively anaerobic acidobacterium capable of dissimilatory Fe(III) reduction.</title>
        <authorList>
            <person name="Dedysh S.N."/>
            <person name="Beletsky A.V."/>
            <person name="Kulichevskaya I.S."/>
            <person name="Mardanov A.V."/>
            <person name="Ravin N.V."/>
        </authorList>
    </citation>
    <scope>NUCLEOTIDE SEQUENCE [LARGE SCALE GENOMIC DNA]</scope>
    <source>
        <strain evidence="1 2">P105</strain>
    </source>
</reference>
<protein>
    <submittedName>
        <fullName evidence="1">Uncharacterized protein</fullName>
    </submittedName>
</protein>